<feature type="transmembrane region" description="Helical" evidence="6">
    <location>
        <begin position="117"/>
        <end position="139"/>
    </location>
</feature>
<evidence type="ECO:0000256" key="1">
    <source>
        <dbReference type="ARBA" id="ARBA00004370"/>
    </source>
</evidence>
<comment type="subcellular location">
    <subcellularLocation>
        <location evidence="1">Membrane</location>
    </subcellularLocation>
</comment>
<dbReference type="SUPFAM" id="SSF81321">
    <property type="entry name" value="Family A G protein-coupled receptor-like"/>
    <property type="match status" value="1"/>
</dbReference>
<feature type="transmembrane region" description="Helical" evidence="6">
    <location>
        <begin position="84"/>
        <end position="105"/>
    </location>
</feature>
<dbReference type="WBParaSite" id="jg26238">
    <property type="protein sequence ID" value="jg26238"/>
    <property type="gene ID" value="jg26238"/>
</dbReference>
<dbReference type="GO" id="GO:0016020">
    <property type="term" value="C:membrane"/>
    <property type="evidence" value="ECO:0007669"/>
    <property type="project" value="UniProtKB-SubCell"/>
</dbReference>
<reference evidence="9" key="1">
    <citation type="submission" date="2022-11" db="UniProtKB">
        <authorList>
            <consortium name="WormBaseParasite"/>
        </authorList>
    </citation>
    <scope>IDENTIFICATION</scope>
</reference>
<keyword evidence="3 6" id="KW-1133">Transmembrane helix</keyword>
<evidence type="ECO:0000256" key="4">
    <source>
        <dbReference type="ARBA" id="ARBA00023136"/>
    </source>
</evidence>
<accession>A0A915E6C4</accession>
<evidence type="ECO:0000256" key="3">
    <source>
        <dbReference type="ARBA" id="ARBA00022989"/>
    </source>
</evidence>
<protein>
    <submittedName>
        <fullName evidence="9">G-protein coupled receptors family 1 profile domain-containing protein</fullName>
    </submittedName>
</protein>
<feature type="transmembrane region" description="Helical" evidence="6">
    <location>
        <begin position="361"/>
        <end position="381"/>
    </location>
</feature>
<feature type="transmembrane region" description="Helical" evidence="6">
    <location>
        <begin position="267"/>
        <end position="289"/>
    </location>
</feature>
<evidence type="ECO:0000313" key="9">
    <source>
        <dbReference type="WBParaSite" id="jg26238"/>
    </source>
</evidence>
<feature type="region of interest" description="Disordered" evidence="5">
    <location>
        <begin position="308"/>
        <end position="345"/>
    </location>
</feature>
<dbReference type="Proteomes" id="UP000887574">
    <property type="component" value="Unplaced"/>
</dbReference>
<evidence type="ECO:0000259" key="7">
    <source>
        <dbReference type="PROSITE" id="PS50262"/>
    </source>
</evidence>
<dbReference type="InterPro" id="IPR017452">
    <property type="entry name" value="GPCR_Rhodpsn_7TM"/>
</dbReference>
<keyword evidence="8" id="KW-1185">Reference proteome</keyword>
<feature type="transmembrane region" description="Helical" evidence="6">
    <location>
        <begin position="401"/>
        <end position="424"/>
    </location>
</feature>
<sequence length="526" mass="58513">MSLDIPDIAADYLLFATTFRPIYAEASVASTSTPVASSSSSSYAFTLVTQASLVVGAGKQLEVDDVFTSHSRSTLQLWATISQILWWTVLVVSAISIPILGHALYVMLKKYKKSNYFHFLITMIVLDLLMLLSILFNLMSDYAFAALKGSIMCKITAFITNVTSCYSNWLWVCLFAQRFVAIFFPMHRWQGKSDDEGGTLFRILDDTPKLILITGVMAAATQMWAPFLMKEVLIIGQSGSIEGAYCGPDSTLVNKDLFKWIAAVESVWTYAMPFLITVLTDLAVLVYPLNSSKRFTTISSEDVWSKKKCHTPAGAGTPVSNRRSSILSPSTATLTSNSTPHSLKIQSEDSIRQCHKRRQRAIRRCLMLATMQLLLNLPNYVLQLVDEFSNLRLTSQKFVVFYLYADALFYLLYLSQYPMLAVYIQWLHSNYTKTSGIAIHSTSNMALAGQTRPQNMGFSSFSHPATKHNSVDYSPIARKVMAASPSMVTSIPSKGCSTTVQTKLVTGNNFRRSTKRHSTGCVVLQL</sequence>
<dbReference type="AlphaFoldDB" id="A0A915E6C4"/>
<feature type="compositionally biased region" description="Polar residues" evidence="5">
    <location>
        <begin position="318"/>
        <end position="345"/>
    </location>
</feature>
<evidence type="ECO:0000256" key="5">
    <source>
        <dbReference type="SAM" id="MobiDB-lite"/>
    </source>
</evidence>
<dbReference type="PROSITE" id="PS50262">
    <property type="entry name" value="G_PROTEIN_RECEP_F1_2"/>
    <property type="match status" value="1"/>
</dbReference>
<name>A0A915E6C4_9BILA</name>
<dbReference type="PANTHER" id="PTHR24224">
    <property type="entry name" value="CARDIOACCELERATORY PEPTIDE RECEPTOR-RELATED"/>
    <property type="match status" value="1"/>
</dbReference>
<organism evidence="8 9">
    <name type="scientific">Ditylenchus dipsaci</name>
    <dbReference type="NCBI Taxonomy" id="166011"/>
    <lineage>
        <taxon>Eukaryota</taxon>
        <taxon>Metazoa</taxon>
        <taxon>Ecdysozoa</taxon>
        <taxon>Nematoda</taxon>
        <taxon>Chromadorea</taxon>
        <taxon>Rhabditida</taxon>
        <taxon>Tylenchina</taxon>
        <taxon>Tylenchomorpha</taxon>
        <taxon>Sphaerularioidea</taxon>
        <taxon>Anguinidae</taxon>
        <taxon>Anguininae</taxon>
        <taxon>Ditylenchus</taxon>
    </lineage>
</organism>
<evidence type="ECO:0000256" key="2">
    <source>
        <dbReference type="ARBA" id="ARBA00022692"/>
    </source>
</evidence>
<keyword evidence="4 6" id="KW-0472">Membrane</keyword>
<feature type="domain" description="G-protein coupled receptors family 1 profile" evidence="7">
    <location>
        <begin position="92"/>
        <end position="413"/>
    </location>
</feature>
<keyword evidence="2 6" id="KW-0812">Transmembrane</keyword>
<proteinExistence type="predicted"/>
<evidence type="ECO:0000313" key="8">
    <source>
        <dbReference type="Proteomes" id="UP000887574"/>
    </source>
</evidence>
<dbReference type="InterPro" id="IPR052665">
    <property type="entry name" value="Neuropeptide-GPCR"/>
</dbReference>
<dbReference type="PANTHER" id="PTHR24224:SF1">
    <property type="entry name" value="G-PROTEIN COUPLED RECEPTORS FAMILY 1 PROFILE DOMAIN-CONTAINING PROTEIN"/>
    <property type="match status" value="1"/>
</dbReference>
<evidence type="ECO:0000256" key="6">
    <source>
        <dbReference type="SAM" id="Phobius"/>
    </source>
</evidence>
<dbReference type="Gene3D" id="1.20.1070.10">
    <property type="entry name" value="Rhodopsin 7-helix transmembrane proteins"/>
    <property type="match status" value="1"/>
</dbReference>
<feature type="transmembrane region" description="Helical" evidence="6">
    <location>
        <begin position="169"/>
        <end position="189"/>
    </location>
</feature>